<feature type="transmembrane region" description="Helical" evidence="1">
    <location>
        <begin position="37"/>
        <end position="57"/>
    </location>
</feature>
<protein>
    <submittedName>
        <fullName evidence="2">Uncharacterized protein</fullName>
    </submittedName>
</protein>
<dbReference type="Proteomes" id="UP000294933">
    <property type="component" value="Unassembled WGS sequence"/>
</dbReference>
<dbReference type="VEuPathDB" id="FungiDB:BD410DRAFT_403005"/>
<sequence>MPTLPSSSAPSVTNEVQRTIPFDSPQYRGPMQTSTKIGLFVGFFCLFSILLGFFLVAKWKRNPKSPTFEDKFNERSLERWMQNISSAKQCHGATVQEKGLGGVQIEDTCMNDLGGNELGYPPLAHVDACQRHLRCK</sequence>
<organism evidence="2 3">
    <name type="scientific">Rickenella mellea</name>
    <dbReference type="NCBI Taxonomy" id="50990"/>
    <lineage>
        <taxon>Eukaryota</taxon>
        <taxon>Fungi</taxon>
        <taxon>Dikarya</taxon>
        <taxon>Basidiomycota</taxon>
        <taxon>Agaricomycotina</taxon>
        <taxon>Agaricomycetes</taxon>
        <taxon>Hymenochaetales</taxon>
        <taxon>Rickenellaceae</taxon>
        <taxon>Rickenella</taxon>
    </lineage>
</organism>
<accession>A0A4Y7PXI8</accession>
<keyword evidence="1" id="KW-0472">Membrane</keyword>
<keyword evidence="1" id="KW-0812">Transmembrane</keyword>
<evidence type="ECO:0000256" key="1">
    <source>
        <dbReference type="SAM" id="Phobius"/>
    </source>
</evidence>
<evidence type="ECO:0000313" key="3">
    <source>
        <dbReference type="Proteomes" id="UP000294933"/>
    </source>
</evidence>
<name>A0A4Y7PXI8_9AGAM</name>
<evidence type="ECO:0000313" key="2">
    <source>
        <dbReference type="EMBL" id="TDL19728.1"/>
    </source>
</evidence>
<dbReference type="AlphaFoldDB" id="A0A4Y7PXI8"/>
<reference evidence="2 3" key="1">
    <citation type="submission" date="2018-06" db="EMBL/GenBank/DDBJ databases">
        <title>A transcriptomic atlas of mushroom development highlights an independent origin of complex multicellularity.</title>
        <authorList>
            <consortium name="DOE Joint Genome Institute"/>
            <person name="Krizsan K."/>
            <person name="Almasi E."/>
            <person name="Merenyi Z."/>
            <person name="Sahu N."/>
            <person name="Viragh M."/>
            <person name="Koszo T."/>
            <person name="Mondo S."/>
            <person name="Kiss B."/>
            <person name="Balint B."/>
            <person name="Kues U."/>
            <person name="Barry K."/>
            <person name="Hegedus J.C."/>
            <person name="Henrissat B."/>
            <person name="Johnson J."/>
            <person name="Lipzen A."/>
            <person name="Ohm R."/>
            <person name="Nagy I."/>
            <person name="Pangilinan J."/>
            <person name="Yan J."/>
            <person name="Xiong Y."/>
            <person name="Grigoriev I.V."/>
            <person name="Hibbett D.S."/>
            <person name="Nagy L.G."/>
        </authorList>
    </citation>
    <scope>NUCLEOTIDE SEQUENCE [LARGE SCALE GENOMIC DNA]</scope>
    <source>
        <strain evidence="2 3">SZMC22713</strain>
    </source>
</reference>
<keyword evidence="1" id="KW-1133">Transmembrane helix</keyword>
<proteinExistence type="predicted"/>
<dbReference type="EMBL" id="ML170194">
    <property type="protein sequence ID" value="TDL19728.1"/>
    <property type="molecule type" value="Genomic_DNA"/>
</dbReference>
<keyword evidence="3" id="KW-1185">Reference proteome</keyword>
<gene>
    <name evidence="2" type="ORF">BD410DRAFT_403005</name>
</gene>